<dbReference type="Pfam" id="PF00082">
    <property type="entry name" value="Peptidase_S8"/>
    <property type="match status" value="1"/>
</dbReference>
<reference evidence="8" key="1">
    <citation type="journal article" date="2014" name="Genome Biol. Evol.">
        <title>Pangenome evidence for extensive interdomain horizontal transfer affecting lineage core and shell genes in uncultured planktonic thaumarchaeota and euryarchaeota.</title>
        <authorList>
            <person name="Deschamps P."/>
            <person name="Zivanovic Y."/>
            <person name="Moreira D."/>
            <person name="Rodriguez-Valera F."/>
            <person name="Lopez-Garcia P."/>
        </authorList>
    </citation>
    <scope>NUCLEOTIDE SEQUENCE</scope>
</reference>
<dbReference type="InterPro" id="IPR000601">
    <property type="entry name" value="PKD_dom"/>
</dbReference>
<dbReference type="Gene3D" id="3.40.50.200">
    <property type="entry name" value="Peptidase S8/S53 domain"/>
    <property type="match status" value="1"/>
</dbReference>
<evidence type="ECO:0000256" key="2">
    <source>
        <dbReference type="ARBA" id="ARBA00022670"/>
    </source>
</evidence>
<comment type="caution">
    <text evidence="5">Lacks conserved residue(s) required for the propagation of feature annotation.</text>
</comment>
<accession>A0A075FQR6</accession>
<dbReference type="InterPro" id="IPR023828">
    <property type="entry name" value="Peptidase_S8_Ser-AS"/>
</dbReference>
<dbReference type="GO" id="GO:0004252">
    <property type="term" value="F:serine-type endopeptidase activity"/>
    <property type="evidence" value="ECO:0007669"/>
    <property type="project" value="InterPro"/>
</dbReference>
<dbReference type="CDD" id="cd00146">
    <property type="entry name" value="PKD"/>
    <property type="match status" value="1"/>
</dbReference>
<dbReference type="EMBL" id="KF900399">
    <property type="protein sequence ID" value="AIE93588.1"/>
    <property type="molecule type" value="Genomic_DNA"/>
</dbReference>
<dbReference type="InterPro" id="IPR011635">
    <property type="entry name" value="CARDB"/>
</dbReference>
<dbReference type="PROSITE" id="PS50093">
    <property type="entry name" value="PKD"/>
    <property type="match status" value="1"/>
</dbReference>
<dbReference type="PANTHER" id="PTHR43806:SF11">
    <property type="entry name" value="CEREVISIN-RELATED"/>
    <property type="match status" value="1"/>
</dbReference>
<dbReference type="GO" id="GO:0006508">
    <property type="term" value="P:proteolysis"/>
    <property type="evidence" value="ECO:0007669"/>
    <property type="project" value="UniProtKB-KW"/>
</dbReference>
<dbReference type="SUPFAM" id="SSF52743">
    <property type="entry name" value="Subtilisin-like"/>
    <property type="match status" value="1"/>
</dbReference>
<keyword evidence="2" id="KW-0645">Protease</keyword>
<evidence type="ECO:0000259" key="7">
    <source>
        <dbReference type="PROSITE" id="PS50093"/>
    </source>
</evidence>
<protein>
    <submittedName>
        <fullName evidence="8">Peptidase S8 and S53 subtilisin kexin sedolisin</fullName>
    </submittedName>
</protein>
<dbReference type="PROSITE" id="PS51892">
    <property type="entry name" value="SUBTILASE"/>
    <property type="match status" value="1"/>
</dbReference>
<dbReference type="InterPro" id="IPR000209">
    <property type="entry name" value="Peptidase_S8/S53_dom"/>
</dbReference>
<evidence type="ECO:0000256" key="3">
    <source>
        <dbReference type="ARBA" id="ARBA00022801"/>
    </source>
</evidence>
<feature type="region of interest" description="Disordered" evidence="6">
    <location>
        <begin position="61"/>
        <end position="95"/>
    </location>
</feature>
<dbReference type="Gene3D" id="2.60.40.10">
    <property type="entry name" value="Immunoglobulins"/>
    <property type="match status" value="5"/>
</dbReference>
<dbReference type="Pfam" id="PF07705">
    <property type="entry name" value="CARDB"/>
    <property type="match status" value="3"/>
</dbReference>
<dbReference type="SUPFAM" id="SSF49299">
    <property type="entry name" value="PKD domain"/>
    <property type="match status" value="1"/>
</dbReference>
<evidence type="ECO:0000256" key="6">
    <source>
        <dbReference type="SAM" id="MobiDB-lite"/>
    </source>
</evidence>
<dbReference type="InterPro" id="IPR036852">
    <property type="entry name" value="Peptidase_S8/S53_dom_sf"/>
</dbReference>
<comment type="similarity">
    <text evidence="1 5">Belongs to the peptidase S8 family.</text>
</comment>
<dbReference type="InterPro" id="IPR022409">
    <property type="entry name" value="PKD/Chitinase_dom"/>
</dbReference>
<dbReference type="InterPro" id="IPR035986">
    <property type="entry name" value="PKD_dom_sf"/>
</dbReference>
<sequence length="820" mass="88807">MMSMSLGTSGGSDGSDTQSQLVNQANAAGIVVAIAMGNDGENEVPSPAAADWSVAVGAMDNEENINRDNDDLGSYSNYGPRDDDGDSDRWDELKPSVVAPGSDITAALGHSNIPGFTSSASGWTSQTGTSMACPHVAGLAALILEADISLRPDSDSNGVRDRLQDYSETWDGEYGGEPSEPEESDRYNYYYGYGYLDSYEIVDINQPDAFVSEVTTTPDEPVEGDSVTVSVKIKNIGTMDIDEALIKLIVNDAEVESDGLGGISVDSHVIWTYDWEPEEGDYDVQAEAYDVSPAEGDLENNILGTSVSVGAAPADGVDLSVIEVWTDDDDPIHNEHIGIYAKIKNQGTEKAEDFELRWYDDNEKFTTLDGEEIEVDEEIIISGEWIAKEGESELLALMVSIEPTDQNSNNDGRTFVIDVGPPPEEPDFSPANLEVEGMLEEGQEVTISFEIMNLGKTDGEIEYILRIDGVTVDSGNSEVSGESSDERSYDWSASEGNHVVKVELKNSEPAESSLENNEVEINIDVEESSAKFELMEISWTDPVFKDEETAIKVSVKNFGGKDGTITTTLYASDSMVGSETTEIGAGQEKDVYFTWTPLEAGNIPLSVQTDYDEKIIEKNAYVRETETENVGPVANGLISVNGIQSANSMIADANTGDIVSFSGTTSYDLDGSITKYEWTMIRSSDNYEISMTQENFEYIFNEAGTYSVTLTVTDDRGDSNAWQGNVIVSEKTVVTSSNSNEEDNNMLLIGGGVAILGLLGAVLGLKYFGGEEDDDFFDFEDTGPLNLGCPNCGGMIVITTDQRPIQVACPMCQNQFVIRE</sequence>
<evidence type="ECO:0000313" key="8">
    <source>
        <dbReference type="EMBL" id="AIE93588.1"/>
    </source>
</evidence>
<dbReference type="InterPro" id="IPR013783">
    <property type="entry name" value="Ig-like_fold"/>
</dbReference>
<dbReference type="PANTHER" id="PTHR43806">
    <property type="entry name" value="PEPTIDASE S8"/>
    <property type="match status" value="1"/>
</dbReference>
<feature type="domain" description="PKD" evidence="7">
    <location>
        <begin position="646"/>
        <end position="735"/>
    </location>
</feature>
<evidence type="ECO:0000256" key="4">
    <source>
        <dbReference type="ARBA" id="ARBA00022825"/>
    </source>
</evidence>
<proteinExistence type="inferred from homology"/>
<keyword evidence="3" id="KW-0378">Hydrolase</keyword>
<dbReference type="InterPro" id="IPR050131">
    <property type="entry name" value="Peptidase_S8_subtilisin-like"/>
</dbReference>
<dbReference type="Pfam" id="PF18911">
    <property type="entry name" value="PKD_4"/>
    <property type="match status" value="1"/>
</dbReference>
<keyword evidence="4" id="KW-0720">Serine protease</keyword>
<dbReference type="AlphaFoldDB" id="A0A075FQR6"/>
<evidence type="ECO:0000256" key="1">
    <source>
        <dbReference type="ARBA" id="ARBA00011073"/>
    </source>
</evidence>
<dbReference type="SMART" id="SM00089">
    <property type="entry name" value="PKD"/>
    <property type="match status" value="1"/>
</dbReference>
<dbReference type="PROSITE" id="PS00138">
    <property type="entry name" value="SUBTILASE_SER"/>
    <property type="match status" value="1"/>
</dbReference>
<evidence type="ECO:0000256" key="5">
    <source>
        <dbReference type="PROSITE-ProRule" id="PRU01240"/>
    </source>
</evidence>
<organism evidence="8">
    <name type="scientific">uncultured marine group II/III euryarchaeote AD1000_39_C04</name>
    <dbReference type="NCBI Taxonomy" id="1457762"/>
    <lineage>
        <taxon>Archaea</taxon>
        <taxon>Methanobacteriati</taxon>
        <taxon>Methanobacteriota</taxon>
        <taxon>environmental samples</taxon>
    </lineage>
</organism>
<name>A0A075FQR6_9EURY</name>